<evidence type="ECO:0000256" key="3">
    <source>
        <dbReference type="RuleBase" id="RU003476"/>
    </source>
</evidence>
<gene>
    <name evidence="5" type="ORF">Q9K01_05330</name>
</gene>
<dbReference type="InterPro" id="IPR000086">
    <property type="entry name" value="NUDIX_hydrolase_dom"/>
</dbReference>
<evidence type="ECO:0000256" key="1">
    <source>
        <dbReference type="ARBA" id="ARBA00001946"/>
    </source>
</evidence>
<dbReference type="InterPro" id="IPR015797">
    <property type="entry name" value="NUDIX_hydrolase-like_dom_sf"/>
</dbReference>
<reference evidence="5 6" key="1">
    <citation type="submission" date="2023-08" db="EMBL/GenBank/DDBJ databases">
        <title>genomic of DY56.</title>
        <authorList>
            <person name="Wang Y."/>
        </authorList>
    </citation>
    <scope>NUCLEOTIDE SEQUENCE [LARGE SCALE GENOMIC DNA]</scope>
    <source>
        <strain evidence="5 6">DY56-A-20</strain>
    </source>
</reference>
<comment type="similarity">
    <text evidence="3">Belongs to the Nudix hydrolase family.</text>
</comment>
<evidence type="ECO:0000313" key="6">
    <source>
        <dbReference type="Proteomes" id="UP001235664"/>
    </source>
</evidence>
<accession>A0ABT9H6U6</accession>
<dbReference type="Proteomes" id="UP001235664">
    <property type="component" value="Unassembled WGS sequence"/>
</dbReference>
<protein>
    <submittedName>
        <fullName evidence="5">NUDIX hydrolase</fullName>
        <ecNumber evidence="5">3.6.-.-</ecNumber>
    </submittedName>
</protein>
<dbReference type="PRINTS" id="PR00502">
    <property type="entry name" value="NUDIXFAMILY"/>
</dbReference>
<evidence type="ECO:0000259" key="4">
    <source>
        <dbReference type="PROSITE" id="PS51462"/>
    </source>
</evidence>
<dbReference type="InterPro" id="IPR020084">
    <property type="entry name" value="NUDIX_hydrolase_CS"/>
</dbReference>
<dbReference type="RefSeq" id="WP_305929871.1">
    <property type="nucleotide sequence ID" value="NZ_JAVAIL010000002.1"/>
</dbReference>
<dbReference type="EMBL" id="JAVAIL010000002">
    <property type="protein sequence ID" value="MDP4539043.1"/>
    <property type="molecule type" value="Genomic_DNA"/>
</dbReference>
<dbReference type="InterPro" id="IPR020476">
    <property type="entry name" value="Nudix_hydrolase"/>
</dbReference>
<dbReference type="PANTHER" id="PTHR43046:SF2">
    <property type="entry name" value="8-OXO-DGTP DIPHOSPHATASE-RELATED"/>
    <property type="match status" value="1"/>
</dbReference>
<dbReference type="EC" id="3.6.-.-" evidence="5"/>
<keyword evidence="6" id="KW-1185">Reference proteome</keyword>
<dbReference type="SUPFAM" id="SSF55811">
    <property type="entry name" value="Nudix"/>
    <property type="match status" value="1"/>
</dbReference>
<dbReference type="Gene3D" id="3.90.79.10">
    <property type="entry name" value="Nucleoside Triphosphate Pyrophosphohydrolase"/>
    <property type="match status" value="1"/>
</dbReference>
<organism evidence="5 6">
    <name type="scientific">Qipengyuania benthica</name>
    <dbReference type="NCBI Taxonomy" id="3067651"/>
    <lineage>
        <taxon>Bacteria</taxon>
        <taxon>Pseudomonadati</taxon>
        <taxon>Pseudomonadota</taxon>
        <taxon>Alphaproteobacteria</taxon>
        <taxon>Sphingomonadales</taxon>
        <taxon>Erythrobacteraceae</taxon>
        <taxon>Qipengyuania</taxon>
    </lineage>
</organism>
<dbReference type="PROSITE" id="PS00893">
    <property type="entry name" value="NUDIX_BOX"/>
    <property type="match status" value="1"/>
</dbReference>
<sequence length="153" mass="17044">MTAYIESEGMRLRRKVRAVVINEHGEVLLVRPHGYREGEWTLAGGGVEDGESPVEAMRRELAEELGIGLEAEIDELPVSNRFVYTAEYKSRRKLDHDGQDAVMFACRVGSDTAFVLQTQELADARWFAANEASAAFPVLKQKEVFTACLRAIG</sequence>
<evidence type="ECO:0000256" key="2">
    <source>
        <dbReference type="ARBA" id="ARBA00022801"/>
    </source>
</evidence>
<feature type="domain" description="Nudix hydrolase" evidence="4">
    <location>
        <begin position="11"/>
        <end position="151"/>
    </location>
</feature>
<proteinExistence type="inferred from homology"/>
<dbReference type="Pfam" id="PF00293">
    <property type="entry name" value="NUDIX"/>
    <property type="match status" value="1"/>
</dbReference>
<name>A0ABT9H6U6_9SPHN</name>
<keyword evidence="2 3" id="KW-0378">Hydrolase</keyword>
<comment type="caution">
    <text evidence="5">The sequence shown here is derived from an EMBL/GenBank/DDBJ whole genome shotgun (WGS) entry which is preliminary data.</text>
</comment>
<comment type="cofactor">
    <cofactor evidence="1">
        <name>Mg(2+)</name>
        <dbReference type="ChEBI" id="CHEBI:18420"/>
    </cofactor>
</comment>
<dbReference type="PROSITE" id="PS51462">
    <property type="entry name" value="NUDIX"/>
    <property type="match status" value="1"/>
</dbReference>
<dbReference type="PANTHER" id="PTHR43046">
    <property type="entry name" value="GDP-MANNOSE MANNOSYL HYDROLASE"/>
    <property type="match status" value="1"/>
</dbReference>
<evidence type="ECO:0000313" key="5">
    <source>
        <dbReference type="EMBL" id="MDP4539043.1"/>
    </source>
</evidence>
<dbReference type="GO" id="GO:0016787">
    <property type="term" value="F:hydrolase activity"/>
    <property type="evidence" value="ECO:0007669"/>
    <property type="project" value="UniProtKB-KW"/>
</dbReference>